<accession>A0ABD1MMH2</accession>
<dbReference type="AlphaFoldDB" id="A0ABD1MMH2"/>
<evidence type="ECO:0000313" key="7">
    <source>
        <dbReference type="Proteomes" id="UP001603857"/>
    </source>
</evidence>
<comment type="subcellular location">
    <subcellularLocation>
        <location evidence="1 4">Nucleus</location>
    </subcellularLocation>
</comment>
<dbReference type="GO" id="GO:0005634">
    <property type="term" value="C:nucleus"/>
    <property type="evidence" value="ECO:0007669"/>
    <property type="project" value="UniProtKB-SubCell"/>
</dbReference>
<keyword evidence="4" id="KW-0805">Transcription regulation</keyword>
<dbReference type="EMBL" id="JBGMDY010000004">
    <property type="protein sequence ID" value="KAL2336722.1"/>
    <property type="molecule type" value="Genomic_DNA"/>
</dbReference>
<comment type="similarity">
    <text evidence="4">Belongs to the E2F/DP family.</text>
</comment>
<dbReference type="GO" id="GO:0003677">
    <property type="term" value="F:DNA binding"/>
    <property type="evidence" value="ECO:0007669"/>
    <property type="project" value="UniProtKB-KW"/>
</dbReference>
<feature type="domain" description="E2F/DP family winged-helix DNA-binding" evidence="5">
    <location>
        <begin position="1"/>
        <end position="87"/>
    </location>
</feature>
<evidence type="ECO:0000256" key="1">
    <source>
        <dbReference type="ARBA" id="ARBA00004123"/>
    </source>
</evidence>
<dbReference type="SMART" id="SM01372">
    <property type="entry name" value="E2F_TDP"/>
    <property type="match status" value="1"/>
</dbReference>
<evidence type="ECO:0000313" key="6">
    <source>
        <dbReference type="EMBL" id="KAL2336722.1"/>
    </source>
</evidence>
<gene>
    <name evidence="6" type="ORF">Fmac_011168</name>
</gene>
<name>A0ABD1MMH2_9FABA</name>
<comment type="caution">
    <text evidence="6">The sequence shown here is derived from an EMBL/GenBank/DDBJ whole genome shotgun (WGS) entry which is preliminary data.</text>
</comment>
<dbReference type="SUPFAM" id="SSF46785">
    <property type="entry name" value="Winged helix' DNA-binding domain"/>
    <property type="match status" value="1"/>
</dbReference>
<dbReference type="Gene3D" id="1.10.10.10">
    <property type="entry name" value="Winged helix-like DNA-binding domain superfamily/Winged helix DNA-binding domain"/>
    <property type="match status" value="1"/>
</dbReference>
<dbReference type="InterPro" id="IPR036390">
    <property type="entry name" value="WH_DNA-bd_sf"/>
</dbReference>
<keyword evidence="4" id="KW-0238">DNA-binding</keyword>
<evidence type="ECO:0000259" key="5">
    <source>
        <dbReference type="SMART" id="SM01372"/>
    </source>
</evidence>
<dbReference type="Proteomes" id="UP001603857">
    <property type="component" value="Unassembled WGS sequence"/>
</dbReference>
<dbReference type="PANTHER" id="PTHR47358:SF2">
    <property type="entry name" value="E3 UBIQUITIN-PROTEIN LIGASE HOS1"/>
    <property type="match status" value="1"/>
</dbReference>
<keyword evidence="7" id="KW-1185">Reference proteome</keyword>
<dbReference type="InterPro" id="IPR044718">
    <property type="entry name" value="HOS1"/>
</dbReference>
<keyword evidence="4" id="KW-0804">Transcription</keyword>
<dbReference type="Pfam" id="PF13934">
    <property type="entry name" value="ELYS"/>
    <property type="match status" value="1"/>
</dbReference>
<protein>
    <recommendedName>
        <fullName evidence="5">E2F/DP family winged-helix DNA-binding domain-containing protein</fullName>
    </recommendedName>
</protein>
<sequence length="266" mass="29953">MTTTFSATATASGPSPLPSPLPLTFVVSLAPSPLQVADELVAEFVDPSNGVSTPDQKNIRRRVYDALNVLMGMDIISKDKKEIQWKGLPRTSLSDIEELKPEQWQKIELDSWPALPDEEACRLLPEKTGPTSHPKIAEVLLERGSPDTKLMVLRWAGRDGGPHMTSLRDVVTAEGVRVECGLLTEAFMHQRVLCTRVKENNFNKRASADTSEKLKGQLSNWVEWVEVLVIEICFFCIRRNLVDWMLELPWNSEEENTVDGPIKRYQ</sequence>
<evidence type="ECO:0000256" key="4">
    <source>
        <dbReference type="RuleBase" id="RU003796"/>
    </source>
</evidence>
<evidence type="ECO:0000256" key="3">
    <source>
        <dbReference type="ARBA" id="ARBA00023306"/>
    </source>
</evidence>
<dbReference type="PANTHER" id="PTHR47358">
    <property type="entry name" value="E3 UBIQUITIN-PROTEIN LIGASE HOS1"/>
    <property type="match status" value="1"/>
</dbReference>
<organism evidence="6 7">
    <name type="scientific">Flemingia macrophylla</name>
    <dbReference type="NCBI Taxonomy" id="520843"/>
    <lineage>
        <taxon>Eukaryota</taxon>
        <taxon>Viridiplantae</taxon>
        <taxon>Streptophyta</taxon>
        <taxon>Embryophyta</taxon>
        <taxon>Tracheophyta</taxon>
        <taxon>Spermatophyta</taxon>
        <taxon>Magnoliopsida</taxon>
        <taxon>eudicotyledons</taxon>
        <taxon>Gunneridae</taxon>
        <taxon>Pentapetalae</taxon>
        <taxon>rosids</taxon>
        <taxon>fabids</taxon>
        <taxon>Fabales</taxon>
        <taxon>Fabaceae</taxon>
        <taxon>Papilionoideae</taxon>
        <taxon>50 kb inversion clade</taxon>
        <taxon>NPAAA clade</taxon>
        <taxon>indigoferoid/millettioid clade</taxon>
        <taxon>Phaseoleae</taxon>
        <taxon>Flemingia</taxon>
    </lineage>
</organism>
<dbReference type="InterPro" id="IPR003316">
    <property type="entry name" value="E2F_WHTH_DNA-bd_dom"/>
</dbReference>
<dbReference type="Pfam" id="PF02319">
    <property type="entry name" value="WHD_E2F_TDP"/>
    <property type="match status" value="1"/>
</dbReference>
<evidence type="ECO:0000256" key="2">
    <source>
        <dbReference type="ARBA" id="ARBA00023242"/>
    </source>
</evidence>
<proteinExistence type="inferred from homology"/>
<dbReference type="InterPro" id="IPR025151">
    <property type="entry name" value="ELYS_dom"/>
</dbReference>
<keyword evidence="2 4" id="KW-0539">Nucleus</keyword>
<reference evidence="6 7" key="1">
    <citation type="submission" date="2024-08" db="EMBL/GenBank/DDBJ databases">
        <title>Insights into the chromosomal genome structure of Flemingia macrophylla.</title>
        <authorList>
            <person name="Ding Y."/>
            <person name="Zhao Y."/>
            <person name="Bi W."/>
            <person name="Wu M."/>
            <person name="Zhao G."/>
            <person name="Gong Y."/>
            <person name="Li W."/>
            <person name="Zhang P."/>
        </authorList>
    </citation>
    <scope>NUCLEOTIDE SEQUENCE [LARGE SCALE GENOMIC DNA]</scope>
    <source>
        <strain evidence="6">DYQJB</strain>
        <tissue evidence="6">Leaf</tissue>
    </source>
</reference>
<keyword evidence="3" id="KW-0131">Cell cycle</keyword>
<dbReference type="InterPro" id="IPR036388">
    <property type="entry name" value="WH-like_DNA-bd_sf"/>
</dbReference>